<dbReference type="GO" id="GO:0034975">
    <property type="term" value="P:protein folding in endoplasmic reticulum"/>
    <property type="evidence" value="ECO:0007669"/>
    <property type="project" value="EnsemblFungi"/>
</dbReference>
<keyword evidence="14" id="KW-0325">Glycoprotein</keyword>
<protein>
    <recommendedName>
        <fullName evidence="22">Endoplasmic reticulum oxidoreductin-1</fullName>
    </recommendedName>
</protein>
<keyword evidence="10" id="KW-0249">Electron transport</keyword>
<evidence type="ECO:0000256" key="18">
    <source>
        <dbReference type="PIRSR" id="PIRSR017205-3"/>
    </source>
</evidence>
<dbReference type="GO" id="GO:0005789">
    <property type="term" value="C:endoplasmic reticulum membrane"/>
    <property type="evidence" value="ECO:0007669"/>
    <property type="project" value="UniProtKB-SubCell"/>
</dbReference>
<keyword evidence="9 17" id="KW-0274">FAD</keyword>
<feature type="binding site" evidence="17">
    <location>
        <position position="261"/>
    </location>
    <ligand>
        <name>FAD</name>
        <dbReference type="ChEBI" id="CHEBI:57692"/>
    </ligand>
</feature>
<evidence type="ECO:0000256" key="1">
    <source>
        <dbReference type="ARBA" id="ARBA00001974"/>
    </source>
</evidence>
<evidence type="ECO:0000256" key="7">
    <source>
        <dbReference type="ARBA" id="ARBA00022729"/>
    </source>
</evidence>
<feature type="chain" id="PRO_5004879046" description="Endoplasmic reticulum oxidoreductin-1" evidence="19">
    <location>
        <begin position="18"/>
        <end position="509"/>
    </location>
</feature>
<proteinExistence type="inferred from homology"/>
<dbReference type="Pfam" id="PF04137">
    <property type="entry name" value="ERO1"/>
    <property type="match status" value="1"/>
</dbReference>
<feature type="active site" evidence="16">
    <location>
        <position position="370"/>
    </location>
</feature>
<dbReference type="GO" id="GO:0016972">
    <property type="term" value="F:thiol oxidase activity"/>
    <property type="evidence" value="ECO:0007669"/>
    <property type="project" value="EnsemblFungi"/>
</dbReference>
<dbReference type="RefSeq" id="XP_022460930.1">
    <property type="nucleotide sequence ID" value="XM_022606060.1"/>
</dbReference>
<dbReference type="HOGENOM" id="CLU_023061_1_0_1"/>
<sequence>MRIHALACLGLLATVFGLELPESNHLRLQHPSPPPQLLYETYHEFQGSPFTNYSEFLREPINDTTGVTIGQIDSINKALRPVLESLTHENFFKIYRLNLFKECPFWDGEGFCMHRSCAVDTIDDWEDLPLIWQPEALGKLESTAHERDHIPNVDLDDETCIDAISTNDNYCEIDEDDCVYVNLVDNPERFTGYGGEQSLQIWKAIYNENCFQFGHSQCVEKQFFYKVISGMHSSISTHLTNEFLDLDTKEYGPNLKQFMVKVGDFPDRLQNMYFNYILIAKALLKLDQFHVLDDFTLCQDPELAQKESALKDDIRSLVAPFHDQFGSDSYARLFDERQLFQDDTISLKDEFKERFRNVSRIMDCVHCDRCRLWGKVQTTGYGTAMKILFELDGADNSSFTLQKTELIALINTFDRLSKSISAVGRFQDLYSTEIVRENIDLQATPKTQNIFKQELKNVYDALLFVMKAYMQIPRMGYNWLLIRTIYYWNKLIGVVREDFDESRLYHIDL</sequence>
<evidence type="ECO:0000256" key="8">
    <source>
        <dbReference type="ARBA" id="ARBA00022824"/>
    </source>
</evidence>
<keyword evidence="12" id="KW-0472">Membrane</keyword>
<evidence type="ECO:0000256" key="9">
    <source>
        <dbReference type="ARBA" id="ARBA00022827"/>
    </source>
</evidence>
<dbReference type="SUPFAM" id="SSF110019">
    <property type="entry name" value="ERO1-like"/>
    <property type="match status" value="1"/>
</dbReference>
<feature type="binding site" evidence="17">
    <location>
        <position position="189"/>
    </location>
    <ligand>
        <name>FAD</name>
        <dbReference type="ChEBI" id="CHEBI:57692"/>
    </ligand>
</feature>
<evidence type="ECO:0000256" key="5">
    <source>
        <dbReference type="ARBA" id="ARBA00022448"/>
    </source>
</evidence>
<feature type="signal peptide" evidence="19">
    <location>
        <begin position="1"/>
        <end position="17"/>
    </location>
</feature>
<reference evidence="20" key="1">
    <citation type="submission" date="2013-12" db="EMBL/GenBank/DDBJ databases">
        <authorList>
            <person name="Genoscope - CEA"/>
        </authorList>
    </citation>
    <scope>NUCLEOTIDE SEQUENCE</scope>
    <source>
        <strain evidence="20">CBS 1993</strain>
    </source>
</reference>
<reference evidence="20" key="2">
    <citation type="submission" date="2014-02" db="EMBL/GenBank/DDBJ databases">
        <title>Complete DNA sequence of /Kuraishia capsulata/ illustrates novel genomic features among budding yeasts (/Saccharomycotina/).</title>
        <authorList>
            <person name="Morales L."/>
            <person name="Noel B."/>
            <person name="Porcel B."/>
            <person name="Marcet-Houben M."/>
            <person name="Hullo M-F."/>
            <person name="Sacerdot C."/>
            <person name="Tekaia F."/>
            <person name="Leh-Louis V."/>
            <person name="Despons L."/>
            <person name="Khanna V."/>
            <person name="Aury J-M."/>
            <person name="Barbe V."/>
            <person name="Couloux A."/>
            <person name="Labadie K."/>
            <person name="Pelletier E."/>
            <person name="Souciet J-L."/>
            <person name="Boekhout T."/>
            <person name="Gabaldon T."/>
            <person name="Wincker P."/>
            <person name="Dujon B."/>
        </authorList>
    </citation>
    <scope>NUCLEOTIDE SEQUENCE</scope>
    <source>
        <strain evidence="20">CBS 1993</strain>
    </source>
</reference>
<evidence type="ECO:0000256" key="2">
    <source>
        <dbReference type="ARBA" id="ARBA00004367"/>
    </source>
</evidence>
<keyword evidence="21" id="KW-1185">Reference proteome</keyword>
<keyword evidence="5" id="KW-0813">Transport</keyword>
<evidence type="ECO:0000313" key="21">
    <source>
        <dbReference type="Proteomes" id="UP000019384"/>
    </source>
</evidence>
<feature type="binding site" evidence="17">
    <location>
        <position position="202"/>
    </location>
    <ligand>
        <name>FAD</name>
        <dbReference type="ChEBI" id="CHEBI:57692"/>
    </ligand>
</feature>
<feature type="binding site" evidence="17">
    <location>
        <position position="229"/>
    </location>
    <ligand>
        <name>FAD</name>
        <dbReference type="ChEBI" id="CHEBI:57692"/>
    </ligand>
</feature>
<feature type="active site" description="Nucleophile" evidence="16">
    <location>
        <position position="367"/>
    </location>
</feature>
<comment type="subcellular location">
    <subcellularLocation>
        <location evidence="2">Endoplasmic reticulum membrane</location>
        <topology evidence="2">Peripheral membrane protein</topology>
        <orientation evidence="2">Lumenal side</orientation>
    </subcellularLocation>
</comment>
<gene>
    <name evidence="20" type="ORF">KUCA_T00004927001</name>
</gene>
<evidence type="ECO:0000256" key="4">
    <source>
        <dbReference type="ARBA" id="ARBA00011802"/>
    </source>
</evidence>
<feature type="binding site" evidence="17">
    <location>
        <position position="232"/>
    </location>
    <ligand>
        <name>FAD</name>
        <dbReference type="ChEBI" id="CHEBI:57692"/>
    </ligand>
</feature>
<dbReference type="PANTHER" id="PTHR12613:SF0">
    <property type="entry name" value="ERO1-LIKE PROTEIN"/>
    <property type="match status" value="1"/>
</dbReference>
<evidence type="ECO:0000313" key="20">
    <source>
        <dbReference type="EMBL" id="CDK28941.1"/>
    </source>
</evidence>
<evidence type="ECO:0000256" key="11">
    <source>
        <dbReference type="ARBA" id="ARBA00023002"/>
    </source>
</evidence>
<dbReference type="Proteomes" id="UP000019384">
    <property type="component" value="Unassembled WGS sequence"/>
</dbReference>
<keyword evidence="6" id="KW-0285">Flavoprotein</keyword>
<evidence type="ECO:0008006" key="22">
    <source>
        <dbReference type="Google" id="ProtNLM"/>
    </source>
</evidence>
<evidence type="ECO:0000256" key="13">
    <source>
        <dbReference type="ARBA" id="ARBA00023157"/>
    </source>
</evidence>
<feature type="binding site" evidence="17">
    <location>
        <position position="191"/>
    </location>
    <ligand>
        <name>FAD</name>
        <dbReference type="ChEBI" id="CHEBI:57692"/>
    </ligand>
</feature>
<keyword evidence="13 18" id="KW-1015">Disulfide bond</keyword>
<accession>W6MQH4</accession>
<evidence type="ECO:0000256" key="14">
    <source>
        <dbReference type="ARBA" id="ARBA00023180"/>
    </source>
</evidence>
<evidence type="ECO:0000256" key="19">
    <source>
        <dbReference type="SAM" id="SignalP"/>
    </source>
</evidence>
<comment type="cofactor">
    <cofactor evidence="1 17">
        <name>FAD</name>
        <dbReference type="ChEBI" id="CHEBI:57692"/>
    </cofactor>
</comment>
<keyword evidence="8" id="KW-0256">Endoplasmic reticulum</keyword>
<dbReference type="InterPro" id="IPR037192">
    <property type="entry name" value="ERO1-like_sf"/>
</dbReference>
<dbReference type="STRING" id="1382522.W6MQH4"/>
<evidence type="ECO:0000256" key="3">
    <source>
        <dbReference type="ARBA" id="ARBA00008277"/>
    </source>
</evidence>
<dbReference type="PIRSF" id="PIRSF017205">
    <property type="entry name" value="ERO1"/>
    <property type="match status" value="1"/>
</dbReference>
<keyword evidence="11" id="KW-0560">Oxidoreductase</keyword>
<feature type="disulfide bond" description="Redox-active" evidence="18">
    <location>
        <begin position="367"/>
        <end position="370"/>
    </location>
</feature>
<dbReference type="InterPro" id="IPR007266">
    <property type="entry name" value="Ero1"/>
</dbReference>
<dbReference type="GO" id="GO:0071949">
    <property type="term" value="F:FAD binding"/>
    <property type="evidence" value="ECO:0007669"/>
    <property type="project" value="InterPro"/>
</dbReference>
<dbReference type="AlphaFoldDB" id="W6MQH4"/>
<evidence type="ECO:0000256" key="12">
    <source>
        <dbReference type="ARBA" id="ARBA00023136"/>
    </source>
</evidence>
<dbReference type="PANTHER" id="PTHR12613">
    <property type="entry name" value="ERO1-RELATED"/>
    <property type="match status" value="1"/>
</dbReference>
<evidence type="ECO:0000256" key="15">
    <source>
        <dbReference type="ARBA" id="ARBA00023284"/>
    </source>
</evidence>
<evidence type="ECO:0000256" key="16">
    <source>
        <dbReference type="PIRSR" id="PIRSR017205-1"/>
    </source>
</evidence>
<keyword evidence="7 19" id="KW-0732">Signal</keyword>
<evidence type="ECO:0000256" key="6">
    <source>
        <dbReference type="ARBA" id="ARBA00022630"/>
    </source>
</evidence>
<evidence type="ECO:0000256" key="17">
    <source>
        <dbReference type="PIRSR" id="PIRSR017205-2"/>
    </source>
</evidence>
<dbReference type="GO" id="GO:0015035">
    <property type="term" value="F:protein-disulfide reductase activity"/>
    <property type="evidence" value="ECO:0007669"/>
    <property type="project" value="InterPro"/>
</dbReference>
<evidence type="ECO:0000256" key="10">
    <source>
        <dbReference type="ARBA" id="ARBA00022982"/>
    </source>
</evidence>
<dbReference type="EMBL" id="HG793130">
    <property type="protein sequence ID" value="CDK28941.1"/>
    <property type="molecule type" value="Genomic_DNA"/>
</dbReference>
<feature type="disulfide bond" description="Redox-active" evidence="18">
    <location>
        <begin position="112"/>
        <end position="117"/>
    </location>
</feature>
<keyword evidence="15" id="KW-0676">Redox-active center</keyword>
<name>W6MQH4_9ASCO</name>
<comment type="similarity">
    <text evidence="3">Belongs to the EROs family.</text>
</comment>
<dbReference type="OrthoDB" id="269384at2759"/>
<organism evidence="20 21">
    <name type="scientific">Kuraishia capsulata CBS 1993</name>
    <dbReference type="NCBI Taxonomy" id="1382522"/>
    <lineage>
        <taxon>Eukaryota</taxon>
        <taxon>Fungi</taxon>
        <taxon>Dikarya</taxon>
        <taxon>Ascomycota</taxon>
        <taxon>Saccharomycotina</taxon>
        <taxon>Pichiomycetes</taxon>
        <taxon>Pichiales</taxon>
        <taxon>Pichiaceae</taxon>
        <taxon>Kuraishia</taxon>
    </lineage>
</organism>
<comment type="subunit">
    <text evidence="4">May function both as a monomer and a homodimer.</text>
</comment>
<dbReference type="GeneID" id="34522318"/>